<evidence type="ECO:0000256" key="1">
    <source>
        <dbReference type="RuleBase" id="RU361133"/>
    </source>
</evidence>
<sequence>MPNSPRPPTAAAVPGCVEGRRRHRGRYHGTHVHCPAAAACKTGQGIDTAGQLGTTPPTLQPSTRRALSRLYDQLKGEDKALSAADLLFFMEEEQNETLNPCLKEIPSGRTYSFEQFCDFWLQHASHSKRPIDLEKADFDKPISNYFINSSHNTYIGDGDQVSGVITTEQYRKVIRRGCRCVEIDVWNSPRSNDPPRSPRSRPEQRGPEGRHWSLDSLLSWMKTRCGFEAVADKRKPSWRRLERTWALSNKDWDEKLEHEPRVCHCLPTIAGDLSARTGLPFRLVCRAIRDVAFEQTDLPLIISLEDHTTGDQHKEMVKIMREEWPGLLLENALPGCDPETQQPRVVDLKRKILIKGKRKAQKGVPRKPALVRKAPPTHSRPSISGPSLKEKIGQLSAKDYYRAQTPSSPEKQQLKDDKILNTLEKLAIYTYSAGPFKSFNSKDSEKPAHIFSFSEEKLKALHRTKHKDVFQHNKKYLARTFPASLSAFLSTNPNLPTLFWRKGVQMVSLNWQSWDTAMHLNDAMFEDTHGWVLKPPGYQSDSSATCQAHVAGKKKLSLRVTILGGQNIPMPHDVAVDGSAGKSSRSISSTTVNGDSDIKVVPATPVVHDNDFRPKVKCYLHVESHGERNHIKKLGEEEICRETKPAETQHPTWSEDESKLQFPIVSHVVEELSFLRYVNCCDPTPWASTNTARRFSVEHNGLIRDQGTAWACIRLDRLQEGYRLINLKDPGGGLTEGILLVKVDKTILEEPPRQLSLRAKTWEACKKGSEEVTRLGSRWSCFGQGTM</sequence>
<dbReference type="Gene3D" id="2.60.40.150">
    <property type="entry name" value="C2 domain"/>
    <property type="match status" value="1"/>
</dbReference>
<comment type="caution">
    <text evidence="4">The sequence shown here is derived from an EMBL/GenBank/DDBJ whole genome shotgun (WGS) entry which is preliminary data.</text>
</comment>
<evidence type="ECO:0000313" key="5">
    <source>
        <dbReference type="Proteomes" id="UP001600888"/>
    </source>
</evidence>
<comment type="catalytic activity">
    <reaction evidence="1">
        <text>a 1,2-diacyl-sn-glycero-3-phospho-(1D-myo-inositol-4,5-bisphosphate) + H2O = 1D-myo-inositol 1,4,5-trisphosphate + a 1,2-diacyl-sn-glycerol + H(+)</text>
        <dbReference type="Rhea" id="RHEA:33179"/>
        <dbReference type="ChEBI" id="CHEBI:15377"/>
        <dbReference type="ChEBI" id="CHEBI:15378"/>
        <dbReference type="ChEBI" id="CHEBI:17815"/>
        <dbReference type="ChEBI" id="CHEBI:58456"/>
        <dbReference type="ChEBI" id="CHEBI:203600"/>
        <dbReference type="EC" id="3.1.4.11"/>
    </reaction>
</comment>
<dbReference type="Pfam" id="PF00387">
    <property type="entry name" value="PI-PLC-Y"/>
    <property type="match status" value="1"/>
</dbReference>
<organism evidence="4 5">
    <name type="scientific">Diaporthe vaccinii</name>
    <dbReference type="NCBI Taxonomy" id="105482"/>
    <lineage>
        <taxon>Eukaryota</taxon>
        <taxon>Fungi</taxon>
        <taxon>Dikarya</taxon>
        <taxon>Ascomycota</taxon>
        <taxon>Pezizomycotina</taxon>
        <taxon>Sordariomycetes</taxon>
        <taxon>Sordariomycetidae</taxon>
        <taxon>Diaporthales</taxon>
        <taxon>Diaporthaceae</taxon>
        <taxon>Diaporthe</taxon>
        <taxon>Diaporthe eres species complex</taxon>
    </lineage>
</organism>
<feature type="region of interest" description="Disordered" evidence="2">
    <location>
        <begin position="190"/>
        <end position="210"/>
    </location>
</feature>
<dbReference type="InterPro" id="IPR000909">
    <property type="entry name" value="PLipase_C_PInositol-sp_X_dom"/>
</dbReference>
<feature type="region of interest" description="Disordered" evidence="2">
    <location>
        <begin position="357"/>
        <end position="389"/>
    </location>
</feature>
<feature type="compositionally biased region" description="Basic and acidic residues" evidence="2">
    <location>
        <begin position="200"/>
        <end position="210"/>
    </location>
</feature>
<keyword evidence="1" id="KW-0442">Lipid degradation</keyword>
<dbReference type="PRINTS" id="PR00390">
    <property type="entry name" value="PHPHLIPASEC"/>
</dbReference>
<dbReference type="PANTHER" id="PTHR10336">
    <property type="entry name" value="PHOSPHOINOSITIDE-SPECIFIC PHOSPHOLIPASE C FAMILY PROTEIN"/>
    <property type="match status" value="1"/>
</dbReference>
<accession>A0ABR4DRM4</accession>
<keyword evidence="1" id="KW-0378">Hydrolase</keyword>
<dbReference type="SMART" id="SM00149">
    <property type="entry name" value="PLCYc"/>
    <property type="match status" value="1"/>
</dbReference>
<name>A0ABR4DRM4_9PEZI</name>
<dbReference type="SMART" id="SM00148">
    <property type="entry name" value="PLCXc"/>
    <property type="match status" value="1"/>
</dbReference>
<evidence type="ECO:0000256" key="2">
    <source>
        <dbReference type="SAM" id="MobiDB-lite"/>
    </source>
</evidence>
<keyword evidence="5" id="KW-1185">Reference proteome</keyword>
<dbReference type="CDD" id="cd00275">
    <property type="entry name" value="C2_PLC_like"/>
    <property type="match status" value="1"/>
</dbReference>
<feature type="domain" description="PI-PLC Y-box" evidence="3">
    <location>
        <begin position="435"/>
        <end position="536"/>
    </location>
</feature>
<dbReference type="PANTHER" id="PTHR10336:SF82">
    <property type="entry name" value="PHOSPHOINOSITIDE PHOSPHOLIPASE C"/>
    <property type="match status" value="1"/>
</dbReference>
<evidence type="ECO:0000313" key="4">
    <source>
        <dbReference type="EMBL" id="KAL2273038.1"/>
    </source>
</evidence>
<keyword evidence="1" id="KW-0443">Lipid metabolism</keyword>
<dbReference type="InterPro" id="IPR035892">
    <property type="entry name" value="C2_domain_sf"/>
</dbReference>
<dbReference type="SUPFAM" id="SSF51695">
    <property type="entry name" value="PLC-like phosphodiesterases"/>
    <property type="match status" value="1"/>
</dbReference>
<dbReference type="EC" id="3.1.4.11" evidence="1"/>
<dbReference type="PROSITE" id="PS50007">
    <property type="entry name" value="PIPLC_X_DOMAIN"/>
    <property type="match status" value="1"/>
</dbReference>
<dbReference type="InterPro" id="IPR001711">
    <property type="entry name" value="PLipase_C_Pinositol-sp_Y"/>
</dbReference>
<dbReference type="InterPro" id="IPR001192">
    <property type="entry name" value="PI-PLC_fam"/>
</dbReference>
<dbReference type="PROSITE" id="PS50008">
    <property type="entry name" value="PIPLC_Y_DOMAIN"/>
    <property type="match status" value="1"/>
</dbReference>
<gene>
    <name evidence="4" type="ORF">FJTKL_05609</name>
</gene>
<evidence type="ECO:0000259" key="3">
    <source>
        <dbReference type="PROSITE" id="PS50008"/>
    </source>
</evidence>
<reference evidence="4 5" key="1">
    <citation type="submission" date="2024-03" db="EMBL/GenBank/DDBJ databases">
        <title>A high-quality draft genome sequence of Diaporthe vaccinii, a causative agent of upright dieback and viscid rot disease in cranberry plants.</title>
        <authorList>
            <person name="Sarrasin M."/>
            <person name="Lang B.F."/>
            <person name="Burger G."/>
        </authorList>
    </citation>
    <scope>NUCLEOTIDE SEQUENCE [LARGE SCALE GENOMIC DNA]</scope>
    <source>
        <strain evidence="4 5">IS7</strain>
    </source>
</reference>
<protein>
    <recommendedName>
        <fullName evidence="1">Phosphoinositide phospholipase C</fullName>
        <ecNumber evidence="1">3.1.4.11</ecNumber>
    </recommendedName>
</protein>
<dbReference type="Gene3D" id="3.20.20.190">
    <property type="entry name" value="Phosphatidylinositol (PI) phosphodiesterase"/>
    <property type="match status" value="2"/>
</dbReference>
<dbReference type="Pfam" id="PF00388">
    <property type="entry name" value="PI-PLC-X"/>
    <property type="match status" value="1"/>
</dbReference>
<dbReference type="InterPro" id="IPR017946">
    <property type="entry name" value="PLC-like_Pdiesterase_TIM-brl"/>
</dbReference>
<dbReference type="Proteomes" id="UP001600888">
    <property type="component" value="Unassembled WGS sequence"/>
</dbReference>
<dbReference type="EMBL" id="JBAWTH010000202">
    <property type="protein sequence ID" value="KAL2273038.1"/>
    <property type="molecule type" value="Genomic_DNA"/>
</dbReference>
<proteinExistence type="predicted"/>